<dbReference type="Proteomes" id="UP001172457">
    <property type="component" value="Chromosome 7"/>
</dbReference>
<feature type="domain" description="HAT C-terminal dimerisation" evidence="2">
    <location>
        <begin position="296"/>
        <end position="366"/>
    </location>
</feature>
<dbReference type="PANTHER" id="PTHR23272:SF190">
    <property type="entry name" value="ZINC FINGER, BED-TYPE-RELATED"/>
    <property type="match status" value="1"/>
</dbReference>
<protein>
    <recommendedName>
        <fullName evidence="2">HAT C-terminal dimerisation domain-containing protein</fullName>
    </recommendedName>
</protein>
<comment type="caution">
    <text evidence="3">The sequence shown here is derived from an EMBL/GenBank/DDBJ whole genome shotgun (WGS) entry which is preliminary data.</text>
</comment>
<dbReference type="Pfam" id="PF05699">
    <property type="entry name" value="Dimer_Tnp_hAT"/>
    <property type="match status" value="1"/>
</dbReference>
<evidence type="ECO:0000313" key="3">
    <source>
        <dbReference type="EMBL" id="KAJ9542731.1"/>
    </source>
</evidence>
<sequence>MNPRRSDKVRSKPPKTIFRYRSNQSQICLNLSRINLRTKWAINIRIEALYYGVDYPPRYGYTILVTLVTKLIHFDLEPLSGAVFGIRCREPCSRSFVGNCIREPLSGAVIGNRCREPLSGAVIGSRYREPLSGAVIGSRYREGFECIAQHSFSIIRVVLLNQIFVLTTKIFNYENDVNFHNVVRTMKVKMLKYFDEIPFCFLCAAALNPYLNMTGVKILIARICRSLGLGTTTSTTYSYNLILQFKSDFHQIFEIYRKKYGGGSQHTNTSQEFPSSTSLGTSRADLMSTASATPVDDYEAINLLEWWKNKQASFPILSTIALNILTIQASTVASESAFSRSGRVISERNSRLIAQSVECCICLKDYLDGEDRIQHQQDLTPDLDDIEEKFSRN</sequence>
<feature type="compositionally biased region" description="Polar residues" evidence="1">
    <location>
        <begin position="265"/>
        <end position="281"/>
    </location>
</feature>
<gene>
    <name evidence="3" type="ORF">OSB04_029237</name>
</gene>
<name>A0AA38SVM7_9ASTR</name>
<feature type="region of interest" description="Disordered" evidence="1">
    <location>
        <begin position="262"/>
        <end position="281"/>
    </location>
</feature>
<evidence type="ECO:0000313" key="4">
    <source>
        <dbReference type="Proteomes" id="UP001172457"/>
    </source>
</evidence>
<keyword evidence="4" id="KW-1185">Reference proteome</keyword>
<evidence type="ECO:0000256" key="1">
    <source>
        <dbReference type="SAM" id="MobiDB-lite"/>
    </source>
</evidence>
<dbReference type="InterPro" id="IPR008906">
    <property type="entry name" value="HATC_C_dom"/>
</dbReference>
<dbReference type="EMBL" id="JARYMX010000007">
    <property type="protein sequence ID" value="KAJ9542731.1"/>
    <property type="molecule type" value="Genomic_DNA"/>
</dbReference>
<dbReference type="AlphaFoldDB" id="A0AA38SVM7"/>
<dbReference type="SUPFAM" id="SSF53098">
    <property type="entry name" value="Ribonuclease H-like"/>
    <property type="match status" value="1"/>
</dbReference>
<reference evidence="3" key="1">
    <citation type="submission" date="2023-03" db="EMBL/GenBank/DDBJ databases">
        <title>Chromosome-scale reference genome and RAD-based genetic map of yellow starthistle (Centaurea solstitialis) reveal putative structural variation and QTLs associated with invader traits.</title>
        <authorList>
            <person name="Reatini B."/>
            <person name="Cang F.A."/>
            <person name="Jiang Q."/>
            <person name="Mckibben M.T.W."/>
            <person name="Barker M.S."/>
            <person name="Rieseberg L.H."/>
            <person name="Dlugosch K.M."/>
        </authorList>
    </citation>
    <scope>NUCLEOTIDE SEQUENCE</scope>
    <source>
        <strain evidence="3">CAN-66</strain>
        <tissue evidence="3">Leaf</tissue>
    </source>
</reference>
<evidence type="ECO:0000259" key="2">
    <source>
        <dbReference type="Pfam" id="PF05699"/>
    </source>
</evidence>
<dbReference type="GO" id="GO:0046983">
    <property type="term" value="F:protein dimerization activity"/>
    <property type="evidence" value="ECO:0007669"/>
    <property type="project" value="InterPro"/>
</dbReference>
<dbReference type="InterPro" id="IPR012337">
    <property type="entry name" value="RNaseH-like_sf"/>
</dbReference>
<accession>A0AA38SVM7</accession>
<organism evidence="3 4">
    <name type="scientific">Centaurea solstitialis</name>
    <name type="common">yellow star-thistle</name>
    <dbReference type="NCBI Taxonomy" id="347529"/>
    <lineage>
        <taxon>Eukaryota</taxon>
        <taxon>Viridiplantae</taxon>
        <taxon>Streptophyta</taxon>
        <taxon>Embryophyta</taxon>
        <taxon>Tracheophyta</taxon>
        <taxon>Spermatophyta</taxon>
        <taxon>Magnoliopsida</taxon>
        <taxon>eudicotyledons</taxon>
        <taxon>Gunneridae</taxon>
        <taxon>Pentapetalae</taxon>
        <taxon>asterids</taxon>
        <taxon>campanulids</taxon>
        <taxon>Asterales</taxon>
        <taxon>Asteraceae</taxon>
        <taxon>Carduoideae</taxon>
        <taxon>Cardueae</taxon>
        <taxon>Centaureinae</taxon>
        <taxon>Centaurea</taxon>
    </lineage>
</organism>
<proteinExistence type="predicted"/>
<dbReference type="PANTHER" id="PTHR23272">
    <property type="entry name" value="BED FINGER-RELATED"/>
    <property type="match status" value="1"/>
</dbReference>